<keyword evidence="3" id="KW-1185">Reference proteome</keyword>
<dbReference type="STRING" id="381665.SAMN05216554_3092"/>
<name>A0A1H3RVI1_9MICO</name>
<dbReference type="Proteomes" id="UP000198891">
    <property type="component" value="Unassembled WGS sequence"/>
</dbReference>
<dbReference type="PANTHER" id="PTHR33169:SF14">
    <property type="entry name" value="TRANSCRIPTIONAL REGULATOR RV3488"/>
    <property type="match status" value="1"/>
</dbReference>
<reference evidence="2 3" key="1">
    <citation type="submission" date="2016-10" db="EMBL/GenBank/DDBJ databases">
        <authorList>
            <person name="de Groot N.N."/>
        </authorList>
    </citation>
    <scope>NUCLEOTIDE SEQUENCE [LARGE SCALE GENOMIC DNA]</scope>
    <source>
        <strain evidence="2 3">CGMCC 4.3491</strain>
    </source>
</reference>
<sequence>MSRRAIANPLALAVLSCLWERPMYPYEITTTLRERGKEDSIRLNFGSLYAVIKSLEKHGFIEEARFEREGNRPERTVYEITAAGRVETTDWLRDLLERPAKEYPSIEAGLSLMAILPPQEVAGLLRTRAESLTADLDERGRLAESPGVAGLPEIFTVEFDYKLALLRAERDFIAALADRLDKGEVGGQDVWARMHELLAQGRPADEVQALLAPHLPGEAATGTHE</sequence>
<dbReference type="Pfam" id="PF03551">
    <property type="entry name" value="PadR"/>
    <property type="match status" value="1"/>
</dbReference>
<evidence type="ECO:0000259" key="1">
    <source>
        <dbReference type="Pfam" id="PF03551"/>
    </source>
</evidence>
<evidence type="ECO:0000313" key="3">
    <source>
        <dbReference type="Proteomes" id="UP000198891"/>
    </source>
</evidence>
<dbReference type="InterPro" id="IPR036390">
    <property type="entry name" value="WH_DNA-bd_sf"/>
</dbReference>
<dbReference type="SUPFAM" id="SSF46785">
    <property type="entry name" value="Winged helix' DNA-binding domain"/>
    <property type="match status" value="1"/>
</dbReference>
<dbReference type="InterPro" id="IPR036388">
    <property type="entry name" value="WH-like_DNA-bd_sf"/>
</dbReference>
<gene>
    <name evidence="2" type="ORF">SAMN05216554_3092</name>
</gene>
<accession>A0A1H3RVI1</accession>
<dbReference type="PANTHER" id="PTHR33169">
    <property type="entry name" value="PADR-FAMILY TRANSCRIPTIONAL REGULATOR"/>
    <property type="match status" value="1"/>
</dbReference>
<dbReference type="AlphaFoldDB" id="A0A1H3RVI1"/>
<protein>
    <submittedName>
        <fullName evidence="2">Transcriptional regulator PadR-like family protein</fullName>
    </submittedName>
</protein>
<dbReference type="PROSITE" id="PS51257">
    <property type="entry name" value="PROKAR_LIPOPROTEIN"/>
    <property type="match status" value="1"/>
</dbReference>
<organism evidence="2 3">
    <name type="scientific">Herbiconiux ginsengi</name>
    <dbReference type="NCBI Taxonomy" id="381665"/>
    <lineage>
        <taxon>Bacteria</taxon>
        <taxon>Bacillati</taxon>
        <taxon>Actinomycetota</taxon>
        <taxon>Actinomycetes</taxon>
        <taxon>Micrococcales</taxon>
        <taxon>Microbacteriaceae</taxon>
        <taxon>Herbiconiux</taxon>
    </lineage>
</organism>
<dbReference type="InterPro" id="IPR005149">
    <property type="entry name" value="Tscrpt_reg_PadR_N"/>
</dbReference>
<dbReference type="EMBL" id="FNPZ01000003">
    <property type="protein sequence ID" value="SDZ29338.1"/>
    <property type="molecule type" value="Genomic_DNA"/>
</dbReference>
<dbReference type="InterPro" id="IPR052509">
    <property type="entry name" value="Metal_resp_DNA-bind_regulator"/>
</dbReference>
<feature type="domain" description="Transcription regulator PadR N-terminal" evidence="1">
    <location>
        <begin position="14"/>
        <end position="88"/>
    </location>
</feature>
<dbReference type="Gene3D" id="1.10.10.10">
    <property type="entry name" value="Winged helix-like DNA-binding domain superfamily/Winged helix DNA-binding domain"/>
    <property type="match status" value="1"/>
</dbReference>
<proteinExistence type="predicted"/>
<dbReference type="RefSeq" id="WP_092555345.1">
    <property type="nucleotide sequence ID" value="NZ_FNPZ01000003.1"/>
</dbReference>
<evidence type="ECO:0000313" key="2">
    <source>
        <dbReference type="EMBL" id="SDZ29338.1"/>
    </source>
</evidence>
<dbReference type="OrthoDB" id="8443918at2"/>